<sequence>MISQEFLHQANYYIGLNLPRVVSCVNMLSEEEVWHKPNANSNSIGNLILHLCGNMTQYILSGLGGKPDERQREAEFSASGGLNKEELLARITEVVIQVQQVISQIDEATLLKKRIVQGFEMTGVGIIIHVVEHFSYHTGQIAFWTKLLTNEDLGFYKGMNLNAKNEV</sequence>
<dbReference type="Pfam" id="PF07609">
    <property type="entry name" value="DUF1572"/>
    <property type="match status" value="1"/>
</dbReference>
<organism evidence="1 2">
    <name type="scientific">Thermoflexibacter ruber</name>
    <dbReference type="NCBI Taxonomy" id="1003"/>
    <lineage>
        <taxon>Bacteria</taxon>
        <taxon>Pseudomonadati</taxon>
        <taxon>Bacteroidota</taxon>
        <taxon>Cytophagia</taxon>
        <taxon>Cytophagales</taxon>
        <taxon>Thermoflexibacteraceae</taxon>
        <taxon>Thermoflexibacter</taxon>
    </lineage>
</organism>
<dbReference type="EMBL" id="FONY01000064">
    <property type="protein sequence ID" value="SFF57650.1"/>
    <property type="molecule type" value="Genomic_DNA"/>
</dbReference>
<dbReference type="Proteomes" id="UP000199513">
    <property type="component" value="Unassembled WGS sequence"/>
</dbReference>
<dbReference type="STRING" id="1003.SAMN04488541_106412"/>
<dbReference type="AlphaFoldDB" id="A0A1I2JUT4"/>
<evidence type="ECO:0000313" key="2">
    <source>
        <dbReference type="Proteomes" id="UP000199513"/>
    </source>
</evidence>
<reference evidence="1 2" key="1">
    <citation type="submission" date="2016-10" db="EMBL/GenBank/DDBJ databases">
        <authorList>
            <person name="de Groot N.N."/>
        </authorList>
    </citation>
    <scope>NUCLEOTIDE SEQUENCE [LARGE SCALE GENOMIC DNA]</scope>
    <source>
        <strain>GEY</strain>
        <strain evidence="2">DSM 9560</strain>
    </source>
</reference>
<protein>
    <submittedName>
        <fullName evidence="1">Uncharacterized damage-inducible protein DinB (Forms a four-helix bundle)</fullName>
    </submittedName>
</protein>
<dbReference type="SUPFAM" id="SSF109854">
    <property type="entry name" value="DinB/YfiT-like putative metalloenzymes"/>
    <property type="match status" value="1"/>
</dbReference>
<gene>
    <name evidence="1" type="ORF">SAMN04488541_106412</name>
</gene>
<dbReference type="RefSeq" id="WP_091549408.1">
    <property type="nucleotide sequence ID" value="NZ_FONY01000064.1"/>
</dbReference>
<dbReference type="Gene3D" id="1.20.120.450">
    <property type="entry name" value="dinb family like domain"/>
    <property type="match status" value="1"/>
</dbReference>
<dbReference type="InterPro" id="IPR034660">
    <property type="entry name" value="DinB/YfiT-like"/>
</dbReference>
<name>A0A1I2JUT4_9BACT</name>
<dbReference type="OrthoDB" id="893570at2"/>
<accession>A0A1I2JUT4</accession>
<evidence type="ECO:0000313" key="1">
    <source>
        <dbReference type="EMBL" id="SFF57650.1"/>
    </source>
</evidence>
<dbReference type="InterPro" id="IPR011466">
    <property type="entry name" value="DUF1572"/>
</dbReference>
<proteinExistence type="predicted"/>
<keyword evidence="2" id="KW-1185">Reference proteome</keyword>